<dbReference type="AlphaFoldDB" id="A0A176VDI5"/>
<dbReference type="PANTHER" id="PTHR47869">
    <property type="entry name" value="OS03G0410700 PROTEIN"/>
    <property type="match status" value="1"/>
</dbReference>
<reference evidence="4" key="1">
    <citation type="submission" date="2016-03" db="EMBL/GenBank/DDBJ databases">
        <title>Mechanisms controlling the formation of the plant cell surface in tip-growing cells are functionally conserved among land plants.</title>
        <authorList>
            <person name="Honkanen S."/>
            <person name="Jones V.A."/>
            <person name="Morieri G."/>
            <person name="Champion C."/>
            <person name="Hetherington A.J."/>
            <person name="Kelly S."/>
            <person name="Saint-Marcoux D."/>
            <person name="Proust H."/>
            <person name="Prescott H."/>
            <person name="Dolan L."/>
        </authorList>
    </citation>
    <scope>NUCLEOTIDE SEQUENCE [LARGE SCALE GENOMIC DNA]</scope>
    <source>
        <tissue evidence="4">Whole gametophyte</tissue>
    </source>
</reference>
<dbReference type="InterPro" id="IPR016040">
    <property type="entry name" value="NAD(P)-bd_dom"/>
</dbReference>
<evidence type="ECO:0000259" key="3">
    <source>
        <dbReference type="Pfam" id="PF13460"/>
    </source>
</evidence>
<dbReference type="Gene3D" id="3.40.50.720">
    <property type="entry name" value="NAD(P)-binding Rossmann-like Domain"/>
    <property type="match status" value="1"/>
</dbReference>
<dbReference type="Proteomes" id="UP000077202">
    <property type="component" value="Unassembled WGS sequence"/>
</dbReference>
<keyword evidence="5" id="KW-1185">Reference proteome</keyword>
<keyword evidence="2" id="KW-0732">Signal</keyword>
<organism evidence="4 5">
    <name type="scientific">Marchantia polymorpha subsp. ruderalis</name>
    <dbReference type="NCBI Taxonomy" id="1480154"/>
    <lineage>
        <taxon>Eukaryota</taxon>
        <taxon>Viridiplantae</taxon>
        <taxon>Streptophyta</taxon>
        <taxon>Embryophyta</taxon>
        <taxon>Marchantiophyta</taxon>
        <taxon>Marchantiopsida</taxon>
        <taxon>Marchantiidae</taxon>
        <taxon>Marchantiales</taxon>
        <taxon>Marchantiaceae</taxon>
        <taxon>Marchantia</taxon>
    </lineage>
</organism>
<evidence type="ECO:0000313" key="5">
    <source>
        <dbReference type="Proteomes" id="UP000077202"/>
    </source>
</evidence>
<dbReference type="SUPFAM" id="SSF51735">
    <property type="entry name" value="NAD(P)-binding Rossmann-fold domains"/>
    <property type="match status" value="1"/>
</dbReference>
<feature type="region of interest" description="Disordered" evidence="1">
    <location>
        <begin position="40"/>
        <end position="61"/>
    </location>
</feature>
<feature type="signal peptide" evidence="2">
    <location>
        <begin position="1"/>
        <end position="18"/>
    </location>
</feature>
<feature type="compositionally biased region" description="Polar residues" evidence="1">
    <location>
        <begin position="42"/>
        <end position="56"/>
    </location>
</feature>
<evidence type="ECO:0000256" key="2">
    <source>
        <dbReference type="SAM" id="SignalP"/>
    </source>
</evidence>
<dbReference type="PANTHER" id="PTHR47869:SF2">
    <property type="entry name" value="OS03G0410700 PROTEIN"/>
    <property type="match status" value="1"/>
</dbReference>
<evidence type="ECO:0000256" key="1">
    <source>
        <dbReference type="SAM" id="MobiDB-lite"/>
    </source>
</evidence>
<protein>
    <recommendedName>
        <fullName evidence="3">NAD(P)-binding domain-containing protein</fullName>
    </recommendedName>
</protein>
<proteinExistence type="predicted"/>
<feature type="region of interest" description="Disordered" evidence="1">
    <location>
        <begin position="142"/>
        <end position="183"/>
    </location>
</feature>
<gene>
    <name evidence="4" type="ORF">AXG93_2637s1060</name>
</gene>
<dbReference type="Pfam" id="PF13460">
    <property type="entry name" value="NAD_binding_10"/>
    <property type="match status" value="1"/>
</dbReference>
<comment type="caution">
    <text evidence="4">The sequence shown here is derived from an EMBL/GenBank/DDBJ whole genome shotgun (WGS) entry which is preliminary data.</text>
</comment>
<dbReference type="InterPro" id="IPR036291">
    <property type="entry name" value="NAD(P)-bd_dom_sf"/>
</dbReference>
<dbReference type="GO" id="GO:0009507">
    <property type="term" value="C:chloroplast"/>
    <property type="evidence" value="ECO:0007669"/>
    <property type="project" value="TreeGrafter"/>
</dbReference>
<feature type="domain" description="NAD(P)-binding" evidence="3">
    <location>
        <begin position="240"/>
        <end position="332"/>
    </location>
</feature>
<sequence length="366" mass="39240">MVGSVCLWLLISLQARNSRRIASRVLRALSAMAAQGAAGAVQTISSQPRPRTSGTAPPSHPTSCHAIVARRWARKDGIGFSASNKPLVVNAEKKKSGGGGGFSFGDQLLDYIEGKRSQLHLLRNFFLGPLAGFWRCSENVQGPRGPKLRKWYGAPEQMPRSESQDEEEDEAEEEEEPEEDTVRDVVLVTDADSETGQLIVLELILKRLRVRALVKDIKSATVGFGAYVEVGGLADRELVKGVEHIVLLSKLTVNRNQAGLGSLFGALGRRDAEENEAAISSLGVPYTIVRAGALKDEPGGQLGFSYGQGGSVQGTISRQDAAYVCAEALDAPPENALVFEVVNGAEDVEDWSAVLTSMKESRAAPS</sequence>
<dbReference type="EMBL" id="LVLJ01003961">
    <property type="protein sequence ID" value="OAE18988.1"/>
    <property type="molecule type" value="Genomic_DNA"/>
</dbReference>
<evidence type="ECO:0000313" key="4">
    <source>
        <dbReference type="EMBL" id="OAE18988.1"/>
    </source>
</evidence>
<name>A0A176VDI5_MARPO</name>
<accession>A0A176VDI5</accession>
<feature type="compositionally biased region" description="Acidic residues" evidence="1">
    <location>
        <begin position="164"/>
        <end position="181"/>
    </location>
</feature>
<feature type="chain" id="PRO_5008051718" description="NAD(P)-binding domain-containing protein" evidence="2">
    <location>
        <begin position="19"/>
        <end position="366"/>
    </location>
</feature>